<gene>
    <name evidence="2" type="ORF">RJ639_002117</name>
</gene>
<accession>A0AA88XIV4</accession>
<dbReference type="EMBL" id="JAVXUP010000005">
    <property type="protein sequence ID" value="KAK3043538.1"/>
    <property type="molecule type" value="Genomic_DNA"/>
</dbReference>
<dbReference type="AlphaFoldDB" id="A0AA88XIV4"/>
<name>A0AA88XIV4_9ASTE</name>
<organism evidence="2 3">
    <name type="scientific">Escallonia herrerae</name>
    <dbReference type="NCBI Taxonomy" id="1293975"/>
    <lineage>
        <taxon>Eukaryota</taxon>
        <taxon>Viridiplantae</taxon>
        <taxon>Streptophyta</taxon>
        <taxon>Embryophyta</taxon>
        <taxon>Tracheophyta</taxon>
        <taxon>Spermatophyta</taxon>
        <taxon>Magnoliopsida</taxon>
        <taxon>eudicotyledons</taxon>
        <taxon>Gunneridae</taxon>
        <taxon>Pentapetalae</taxon>
        <taxon>asterids</taxon>
        <taxon>campanulids</taxon>
        <taxon>Escalloniales</taxon>
        <taxon>Escalloniaceae</taxon>
        <taxon>Escallonia</taxon>
    </lineage>
</organism>
<reference evidence="2" key="1">
    <citation type="submission" date="2022-12" db="EMBL/GenBank/DDBJ databases">
        <title>Draft genome assemblies for two species of Escallonia (Escalloniales).</title>
        <authorList>
            <person name="Chanderbali A."/>
            <person name="Dervinis C."/>
            <person name="Anghel I."/>
            <person name="Soltis D."/>
            <person name="Soltis P."/>
            <person name="Zapata F."/>
        </authorList>
    </citation>
    <scope>NUCLEOTIDE SEQUENCE</scope>
    <source>
        <strain evidence="2">UCBG64.0493</strain>
        <tissue evidence="2">Leaf</tissue>
    </source>
</reference>
<proteinExistence type="predicted"/>
<sequence>MPPAPNDPSISVGRPLRNHKPPSYLQHYYVSIARSDSSLPAKQGSNATLLQSIKARLCSQFHTKDLGSLKYLLGIKVARSSRGLYLCQRKNTLDILDDRGLTGSRPSEFPMEQNLKLSNSTDHRLCEANPLLIHSQCGISSRKVEEIARLLRVPEALHAKEREEIKSYISNLKWWGKEAVVWLDLGAISVPNF</sequence>
<evidence type="ECO:0000313" key="3">
    <source>
        <dbReference type="Proteomes" id="UP001188597"/>
    </source>
</evidence>
<protein>
    <recommendedName>
        <fullName evidence="1">Reverse transcriptase Ty1/copia-type domain-containing protein</fullName>
    </recommendedName>
</protein>
<evidence type="ECO:0000313" key="2">
    <source>
        <dbReference type="EMBL" id="KAK3043538.1"/>
    </source>
</evidence>
<evidence type="ECO:0000259" key="1">
    <source>
        <dbReference type="Pfam" id="PF07727"/>
    </source>
</evidence>
<dbReference type="Pfam" id="PF07727">
    <property type="entry name" value="RVT_2"/>
    <property type="match status" value="1"/>
</dbReference>
<keyword evidence="3" id="KW-1185">Reference proteome</keyword>
<feature type="domain" description="Reverse transcriptase Ty1/copia-type" evidence="1">
    <location>
        <begin position="44"/>
        <end position="112"/>
    </location>
</feature>
<dbReference type="Proteomes" id="UP001188597">
    <property type="component" value="Unassembled WGS sequence"/>
</dbReference>
<dbReference type="InterPro" id="IPR013103">
    <property type="entry name" value="RVT_2"/>
</dbReference>
<comment type="caution">
    <text evidence="2">The sequence shown here is derived from an EMBL/GenBank/DDBJ whole genome shotgun (WGS) entry which is preliminary data.</text>
</comment>